<feature type="transmembrane region" description="Helical" evidence="1">
    <location>
        <begin position="12"/>
        <end position="32"/>
    </location>
</feature>
<protein>
    <recommendedName>
        <fullName evidence="4">VanZ-like domain-containing protein</fullName>
    </recommendedName>
</protein>
<dbReference type="AlphaFoldDB" id="A0A222G4V4"/>
<sequence>MVTAITSFIKQFWQTITLVILAMITLGSLFPVEHLPAAPGSDKTHHFIAYCALMLPTALRRPKYWLAYALFFIVWSGLIELIQPYVNRYGEWLDMAANAGGVLIAIMISQGLHWLISSRNMD</sequence>
<dbReference type="Proteomes" id="UP000202259">
    <property type="component" value="Chromosome"/>
</dbReference>
<proteinExistence type="predicted"/>
<dbReference type="PANTHER" id="PTHR28008:SF1">
    <property type="entry name" value="DOMAIN PROTEIN, PUTATIVE (AFU_ORTHOLOGUE AFUA_3G10980)-RELATED"/>
    <property type="match status" value="1"/>
</dbReference>
<dbReference type="KEGG" id="cber:B5D82_03565"/>
<organism evidence="2 3">
    <name type="scientific">Cognaticolwellia beringensis</name>
    <dbReference type="NCBI Taxonomy" id="1967665"/>
    <lineage>
        <taxon>Bacteria</taxon>
        <taxon>Pseudomonadati</taxon>
        <taxon>Pseudomonadota</taxon>
        <taxon>Gammaproteobacteria</taxon>
        <taxon>Alteromonadales</taxon>
        <taxon>Colwelliaceae</taxon>
        <taxon>Cognaticolwellia</taxon>
    </lineage>
</organism>
<reference evidence="2 3" key="1">
    <citation type="submission" date="2017-08" db="EMBL/GenBank/DDBJ databases">
        <title>Complete genome of Colwellia sp. NB097-1, a psychrophile bacterium ioslated from Bering Sea.</title>
        <authorList>
            <person name="Chen X."/>
        </authorList>
    </citation>
    <scope>NUCLEOTIDE SEQUENCE [LARGE SCALE GENOMIC DNA]</scope>
    <source>
        <strain evidence="2 3">NB097-1</strain>
    </source>
</reference>
<dbReference type="PANTHER" id="PTHR28008">
    <property type="entry name" value="DOMAIN PROTEIN, PUTATIVE (AFU_ORTHOLOGUE AFUA_3G10980)-RELATED"/>
    <property type="match status" value="1"/>
</dbReference>
<evidence type="ECO:0000313" key="3">
    <source>
        <dbReference type="Proteomes" id="UP000202259"/>
    </source>
</evidence>
<name>A0A222G4V4_9GAMM</name>
<evidence type="ECO:0000313" key="2">
    <source>
        <dbReference type="EMBL" id="ASP46938.1"/>
    </source>
</evidence>
<dbReference type="EMBL" id="CP020465">
    <property type="protein sequence ID" value="ASP46938.1"/>
    <property type="molecule type" value="Genomic_DNA"/>
</dbReference>
<evidence type="ECO:0000256" key="1">
    <source>
        <dbReference type="SAM" id="Phobius"/>
    </source>
</evidence>
<feature type="transmembrane region" description="Helical" evidence="1">
    <location>
        <begin position="64"/>
        <end position="83"/>
    </location>
</feature>
<gene>
    <name evidence="2" type="ORF">B5D82_03565</name>
</gene>
<feature type="transmembrane region" description="Helical" evidence="1">
    <location>
        <begin position="95"/>
        <end position="116"/>
    </location>
</feature>
<keyword evidence="1" id="KW-1133">Transmembrane helix</keyword>
<accession>A0A222G4V4</accession>
<dbReference type="RefSeq" id="WP_081149301.1">
    <property type="nucleotide sequence ID" value="NZ_CP020465.1"/>
</dbReference>
<keyword evidence="1" id="KW-0812">Transmembrane</keyword>
<keyword evidence="3" id="KW-1185">Reference proteome</keyword>
<keyword evidence="1" id="KW-0472">Membrane</keyword>
<evidence type="ECO:0008006" key="4">
    <source>
        <dbReference type="Google" id="ProtNLM"/>
    </source>
</evidence>
<dbReference type="OrthoDB" id="582407at2"/>